<dbReference type="SUPFAM" id="SSF75005">
    <property type="entry name" value="Arabinanase/levansucrase/invertase"/>
    <property type="match status" value="1"/>
</dbReference>
<evidence type="ECO:0000313" key="12">
    <source>
        <dbReference type="Proteomes" id="UP000001299"/>
    </source>
</evidence>
<protein>
    <submittedName>
        <fullName evidence="11">Xylosidase/arabinofuranosidase Xsa43F</fullName>
        <ecNumber evidence="11">3.2.1.37</ecNumber>
    </submittedName>
</protein>
<dbReference type="PANTHER" id="PTHR43772:SF2">
    <property type="entry name" value="PUTATIVE (AFU_ORTHOLOGUE AFUA_2G04480)-RELATED"/>
    <property type="match status" value="1"/>
</dbReference>
<reference evidence="11 12" key="1">
    <citation type="journal article" date="2010" name="PLoS ONE">
        <title>The glycobiome of the rumen bacterium Butyrivibrio proteoclasticus B316(T) highlights adaptation to a polysaccharide-rich environment.</title>
        <authorList>
            <person name="Kelly W.J."/>
            <person name="Leahy S.C."/>
            <person name="Altermann E."/>
            <person name="Yeoman C.J."/>
            <person name="Dunne J.C."/>
            <person name="Kong Z."/>
            <person name="Pacheco D.M."/>
            <person name="Li D."/>
            <person name="Noel S.J."/>
            <person name="Moon C.D."/>
            <person name="Cookson A.L."/>
            <person name="Attwood G.T."/>
        </authorList>
    </citation>
    <scope>NUCLEOTIDE SEQUENCE [LARGE SCALE GENOMIC DNA]</scope>
    <source>
        <strain evidence="12">ATCC 51982 / DSM 14932 / B316</strain>
    </source>
</reference>
<dbReference type="AlphaFoldDB" id="E0S0U5"/>
<feature type="chain" id="PRO_5003139868" evidence="9">
    <location>
        <begin position="24"/>
        <end position="490"/>
    </location>
</feature>
<dbReference type="GO" id="GO:0045493">
    <property type="term" value="P:xylan catabolic process"/>
    <property type="evidence" value="ECO:0007669"/>
    <property type="project" value="UniProtKB-KW"/>
</dbReference>
<keyword evidence="2" id="KW-0624">Polysaccharide degradation</keyword>
<evidence type="ECO:0000256" key="9">
    <source>
        <dbReference type="SAM" id="SignalP"/>
    </source>
</evidence>
<dbReference type="RefSeq" id="WP_013280076.1">
    <property type="nucleotide sequence ID" value="NC_014387.1"/>
</dbReference>
<name>E0S0U5_BUTPB</name>
<dbReference type="Gene3D" id="2.115.10.20">
    <property type="entry name" value="Glycosyl hydrolase domain, family 43"/>
    <property type="match status" value="1"/>
</dbReference>
<feature type="signal peptide" evidence="9">
    <location>
        <begin position="1"/>
        <end position="23"/>
    </location>
</feature>
<evidence type="ECO:0000256" key="2">
    <source>
        <dbReference type="ARBA" id="ARBA00022651"/>
    </source>
</evidence>
<comment type="similarity">
    <text evidence="1 8">Belongs to the glycosyl hydrolase 43 family.</text>
</comment>
<dbReference type="PROSITE" id="PS51257">
    <property type="entry name" value="PROKAR_LIPOPROTEIN"/>
    <property type="match status" value="1"/>
</dbReference>
<feature type="active site" description="Proton acceptor" evidence="6">
    <location>
        <position position="50"/>
    </location>
</feature>
<feature type="active site" description="Proton donor" evidence="6">
    <location>
        <position position="229"/>
    </location>
</feature>
<dbReference type="KEGG" id="bpb:bpr_I0675"/>
<dbReference type="PANTHER" id="PTHR43772">
    <property type="entry name" value="ENDO-1,4-BETA-XYLANASE"/>
    <property type="match status" value="1"/>
</dbReference>
<keyword evidence="12" id="KW-1185">Reference proteome</keyword>
<dbReference type="InterPro" id="IPR055826">
    <property type="entry name" value="DUF7402"/>
</dbReference>
<dbReference type="CDD" id="cd08991">
    <property type="entry name" value="GH43_HoAraf43-like"/>
    <property type="match status" value="1"/>
</dbReference>
<dbReference type="CAZy" id="GH43">
    <property type="family name" value="Glycoside Hydrolase Family 43"/>
</dbReference>
<evidence type="ECO:0000256" key="3">
    <source>
        <dbReference type="ARBA" id="ARBA00022801"/>
    </source>
</evidence>
<dbReference type="HOGENOM" id="CLU_009397_4_0_9"/>
<keyword evidence="5 8" id="KW-0326">Glycosidase</keyword>
<accession>E0S0U5</accession>
<dbReference type="eggNOG" id="COG3940">
    <property type="taxonomic scope" value="Bacteria"/>
</dbReference>
<gene>
    <name evidence="11" type="primary">xsa43F</name>
    <name evidence="11" type="ordered locus">bpr_I0675</name>
</gene>
<feature type="site" description="Important for catalytic activity, responsible for pKa modulation of the active site Glu and correct orientation of both the proton donor and substrate" evidence="7">
    <location>
        <position position="159"/>
    </location>
</feature>
<evidence type="ECO:0000256" key="5">
    <source>
        <dbReference type="ARBA" id="ARBA00023295"/>
    </source>
</evidence>
<dbReference type="Gene3D" id="2.60.120.260">
    <property type="entry name" value="Galactose-binding domain-like"/>
    <property type="match status" value="1"/>
</dbReference>
<proteinExistence type="inferred from homology"/>
<evidence type="ECO:0000256" key="7">
    <source>
        <dbReference type="PIRSR" id="PIRSR606710-2"/>
    </source>
</evidence>
<dbReference type="InterPro" id="IPR006710">
    <property type="entry name" value="Glyco_hydro_43"/>
</dbReference>
<dbReference type="InterPro" id="IPR023296">
    <property type="entry name" value="Glyco_hydro_beta-prop_sf"/>
</dbReference>
<dbReference type="STRING" id="515622.bpr_I0675"/>
<dbReference type="EC" id="3.2.1.37" evidence="11"/>
<dbReference type="EMBL" id="CP001810">
    <property type="protein sequence ID" value="ADL33420.1"/>
    <property type="molecule type" value="Genomic_DNA"/>
</dbReference>
<evidence type="ECO:0000256" key="4">
    <source>
        <dbReference type="ARBA" id="ARBA00023277"/>
    </source>
</evidence>
<keyword evidence="2" id="KW-0858">Xylan degradation</keyword>
<dbReference type="Proteomes" id="UP000001299">
    <property type="component" value="Chromosome 1"/>
</dbReference>
<evidence type="ECO:0000259" key="10">
    <source>
        <dbReference type="Pfam" id="PF24135"/>
    </source>
</evidence>
<keyword evidence="3 8" id="KW-0378">Hydrolase</keyword>
<evidence type="ECO:0000256" key="6">
    <source>
        <dbReference type="PIRSR" id="PIRSR606710-1"/>
    </source>
</evidence>
<evidence type="ECO:0000256" key="1">
    <source>
        <dbReference type="ARBA" id="ARBA00009865"/>
    </source>
</evidence>
<dbReference type="InterPro" id="IPR052176">
    <property type="entry name" value="Glycosyl_Hydrlase_43_Enz"/>
</dbReference>
<evidence type="ECO:0000256" key="8">
    <source>
        <dbReference type="RuleBase" id="RU361187"/>
    </source>
</evidence>
<evidence type="ECO:0000313" key="11">
    <source>
        <dbReference type="EMBL" id="ADL33420.1"/>
    </source>
</evidence>
<organism evidence="11 12">
    <name type="scientific">Butyrivibrio proteoclasticus (strain ATCC 51982 / DSM 14932 / B316)</name>
    <name type="common">Clostridium proteoclasticum</name>
    <dbReference type="NCBI Taxonomy" id="515622"/>
    <lineage>
        <taxon>Bacteria</taxon>
        <taxon>Bacillati</taxon>
        <taxon>Bacillota</taxon>
        <taxon>Clostridia</taxon>
        <taxon>Lachnospirales</taxon>
        <taxon>Lachnospiraceae</taxon>
        <taxon>Butyrivibrio</taxon>
    </lineage>
</organism>
<dbReference type="GO" id="GO:0009044">
    <property type="term" value="F:xylan 1,4-beta-xylosidase activity"/>
    <property type="evidence" value="ECO:0007669"/>
    <property type="project" value="UniProtKB-EC"/>
</dbReference>
<keyword evidence="4" id="KW-0119">Carbohydrate metabolism</keyword>
<dbReference type="Pfam" id="PF24135">
    <property type="entry name" value="DUF7402"/>
    <property type="match status" value="1"/>
</dbReference>
<keyword evidence="9" id="KW-0732">Signal</keyword>
<sequence>MKKTRIIATTLTTCALMVSGCSAPEIVLKDASEIISMGYINQEKIANIGDPYLVTENGKYYVTATCDGRGYDIYSSDNLSDWTREGRIFYSSSKEGWVRTSLWQPQIVIGNDGKYYLYYCGNNDNNSLRIGVAVADSITGPYKDALDHPLLPYNVATIDPNLFIDDDGRMYLYFSRDCSENIVNGYNTSQLYCIEMESYTSIKEGAEPVLLVTPEQDWELASGDYRWNEGPDMLKRDGKYYLFYSGGCYANSTYSIGVAVSDSPMGPFVKYDKNPVIASTEKVSGPGNNSFFTTLDGKELYTCYHTHTVKVIGGGNRKVTIDRCGFRDDGTFYINGPTTTNQTPYSGHTDLVKVEPVNVTANGTIEGRKPAALIDGETLNSRNEDFYEWRASGTDEQKAYAEFDFGEKKSIDCIYIYGSADKNYEAKSLNIIFDDGTIQNVNALAETEEPLVLYFDKVKTSKVRIEAAELGQSNTFGLSEVAFYDKKSVE</sequence>
<feature type="domain" description="DUF7402" evidence="10">
    <location>
        <begin position="359"/>
        <end position="484"/>
    </location>
</feature>
<dbReference type="Pfam" id="PF04616">
    <property type="entry name" value="Glyco_hydro_43"/>
    <property type="match status" value="1"/>
</dbReference>